<protein>
    <submittedName>
        <fullName evidence="8">AP2/B3-like transcriptional factor family protein</fullName>
    </submittedName>
</protein>
<gene>
    <name evidence="8" type="ORF">Prudu_019886</name>
</gene>
<dbReference type="SMART" id="SM01019">
    <property type="entry name" value="B3"/>
    <property type="match status" value="4"/>
</dbReference>
<proteinExistence type="predicted"/>
<feature type="compositionally biased region" description="Basic and acidic residues" evidence="6">
    <location>
        <begin position="190"/>
        <end position="212"/>
    </location>
</feature>
<dbReference type="SUPFAM" id="SSF101936">
    <property type="entry name" value="DNA-binding pseudobarrel domain"/>
    <property type="match status" value="4"/>
</dbReference>
<dbReference type="PROSITE" id="PS50863">
    <property type="entry name" value="B3"/>
    <property type="match status" value="3"/>
</dbReference>
<dbReference type="AlphaFoldDB" id="A0A4Y1RVQ0"/>
<dbReference type="GO" id="GO:0005634">
    <property type="term" value="C:nucleus"/>
    <property type="evidence" value="ECO:0007669"/>
    <property type="project" value="UniProtKB-SubCell"/>
</dbReference>
<feature type="domain" description="TF-B3" evidence="7">
    <location>
        <begin position="18"/>
        <end position="112"/>
    </location>
</feature>
<evidence type="ECO:0000256" key="3">
    <source>
        <dbReference type="ARBA" id="ARBA00023125"/>
    </source>
</evidence>
<evidence type="ECO:0000313" key="8">
    <source>
        <dbReference type="EMBL" id="BBH07843.1"/>
    </source>
</evidence>
<dbReference type="CDD" id="cd10017">
    <property type="entry name" value="B3_DNA"/>
    <property type="match status" value="3"/>
</dbReference>
<comment type="subcellular location">
    <subcellularLocation>
        <location evidence="1">Nucleus</location>
    </subcellularLocation>
</comment>
<feature type="domain" description="TF-B3" evidence="7">
    <location>
        <begin position="380"/>
        <end position="476"/>
    </location>
</feature>
<dbReference type="Gene3D" id="2.40.330.10">
    <property type="entry name" value="DNA-binding pseudobarrel domain"/>
    <property type="match status" value="4"/>
</dbReference>
<feature type="region of interest" description="Disordered" evidence="6">
    <location>
        <begin position="180"/>
        <end position="217"/>
    </location>
</feature>
<organism evidence="8">
    <name type="scientific">Prunus dulcis</name>
    <name type="common">Almond</name>
    <name type="synonym">Amygdalus dulcis</name>
    <dbReference type="NCBI Taxonomy" id="3755"/>
    <lineage>
        <taxon>Eukaryota</taxon>
        <taxon>Viridiplantae</taxon>
        <taxon>Streptophyta</taxon>
        <taxon>Embryophyta</taxon>
        <taxon>Tracheophyta</taxon>
        <taxon>Spermatophyta</taxon>
        <taxon>Magnoliopsida</taxon>
        <taxon>eudicotyledons</taxon>
        <taxon>Gunneridae</taxon>
        <taxon>Pentapetalae</taxon>
        <taxon>rosids</taxon>
        <taxon>fabids</taxon>
        <taxon>Rosales</taxon>
        <taxon>Rosaceae</taxon>
        <taxon>Amygdaloideae</taxon>
        <taxon>Amygdaleae</taxon>
        <taxon>Prunus</taxon>
    </lineage>
</organism>
<evidence type="ECO:0000259" key="7">
    <source>
        <dbReference type="PROSITE" id="PS50863"/>
    </source>
</evidence>
<accession>A0A4Y1RVQ0</accession>
<dbReference type="Pfam" id="PF02362">
    <property type="entry name" value="B3"/>
    <property type="match status" value="3"/>
</dbReference>
<evidence type="ECO:0000256" key="1">
    <source>
        <dbReference type="ARBA" id="ARBA00004123"/>
    </source>
</evidence>
<keyword evidence="5" id="KW-0539">Nucleus</keyword>
<evidence type="ECO:0000256" key="2">
    <source>
        <dbReference type="ARBA" id="ARBA00023015"/>
    </source>
</evidence>
<dbReference type="InterPro" id="IPR003340">
    <property type="entry name" value="B3_DNA-bd"/>
</dbReference>
<evidence type="ECO:0000256" key="5">
    <source>
        <dbReference type="ARBA" id="ARBA00023242"/>
    </source>
</evidence>
<evidence type="ECO:0000256" key="6">
    <source>
        <dbReference type="SAM" id="MobiDB-lite"/>
    </source>
</evidence>
<feature type="compositionally biased region" description="Polar residues" evidence="6">
    <location>
        <begin position="180"/>
        <end position="189"/>
    </location>
</feature>
<dbReference type="PANTHER" id="PTHR31920:SF108">
    <property type="entry name" value="B3 DOMAIN-CONTAINING TRANSCRIPTION FACTOR VRN1-LIKE"/>
    <property type="match status" value="1"/>
</dbReference>
<dbReference type="InterPro" id="IPR050655">
    <property type="entry name" value="Plant_B3_domain"/>
</dbReference>
<dbReference type="InterPro" id="IPR015300">
    <property type="entry name" value="DNA-bd_pseudobarrel_sf"/>
</dbReference>
<dbReference type="PANTHER" id="PTHR31920">
    <property type="entry name" value="B3 DOMAIN-CONTAINING"/>
    <property type="match status" value="1"/>
</dbReference>
<sequence>MAMASLHDTPTSSAPIPHFFKIILDDTSKNIRIKIPMKFVMKYGEHLSSPVHLKLPNGAEWEIELRRCNNGGVWFDKGWPEFSKFCSLDYGNWLVFGYEGNSNFHVLIFDRTSTEVEYAITKPEMEETDYEEEDDNSIEILDGFPPCPRKAREKSPLPCPQPHKKMRTCGKEECNMNFRPTKTQTSLRNKASDCSRSEMKKEDESDPSEVKDGVGSMHASTTSGKAIALQRAIAFESVCPSFTVVMQPSYISYGPLTVPAGFAKRHLMKQPANAILKVSDGGTWSVKFSYPKPKVRFLQGWRDIKLSFEVVFFRATEAANCSLPSAFGMATHWSKSEIKSTDQIFLKRTPDVLGRMHPLTKSEKALALQRANAFKSENPYCLVAIQPSYILKHYLHFPRPFAMQHLVKQSAGNIILKILDGRTWPVEFKYENSRARFQHGWSAFARDNNLKVGDVCVFVLIDRNEHLFEVVFYRTNEAEDCSLSPGLGGGAIDQVEKRRSPINKVETGRTTVCENGRYKGLKTDGQITQRPLNSSSRALGTANRFIPKNPSFTATVGSTYQPLHVPVRFARSFVKRRKQTVTLQVRERSWPVNLIGWTNESSAKLSAGWSAFATENCLREGDVCTFELIERNDMY</sequence>
<evidence type="ECO:0000256" key="4">
    <source>
        <dbReference type="ARBA" id="ARBA00023163"/>
    </source>
</evidence>
<reference evidence="8" key="1">
    <citation type="journal article" date="2019" name="Science">
        <title>Mutation of a bHLH transcription factor allowed almond domestication.</title>
        <authorList>
            <person name="Sanchez-Perez R."/>
            <person name="Pavan S."/>
            <person name="Mazzeo R."/>
            <person name="Moldovan C."/>
            <person name="Aiese Cigliano R."/>
            <person name="Del Cueto J."/>
            <person name="Ricciardi F."/>
            <person name="Lotti C."/>
            <person name="Ricciardi L."/>
            <person name="Dicenta F."/>
            <person name="Lopez-Marques R.L."/>
            <person name="Lindberg Moller B."/>
        </authorList>
    </citation>
    <scope>NUCLEOTIDE SEQUENCE</scope>
</reference>
<keyword evidence="2" id="KW-0805">Transcription regulation</keyword>
<feature type="domain" description="TF-B3" evidence="7">
    <location>
        <begin position="548"/>
        <end position="635"/>
    </location>
</feature>
<name>A0A4Y1RVQ0_PRUDU</name>
<keyword evidence="3" id="KW-0238">DNA-binding</keyword>
<keyword evidence="4" id="KW-0804">Transcription</keyword>
<dbReference type="GO" id="GO:0003677">
    <property type="term" value="F:DNA binding"/>
    <property type="evidence" value="ECO:0007669"/>
    <property type="project" value="UniProtKB-KW"/>
</dbReference>
<dbReference type="EMBL" id="AP019303">
    <property type="protein sequence ID" value="BBH07843.1"/>
    <property type="molecule type" value="Genomic_DNA"/>
</dbReference>